<evidence type="ECO:0000256" key="10">
    <source>
        <dbReference type="SAM" id="SignalP"/>
    </source>
</evidence>
<evidence type="ECO:0000256" key="2">
    <source>
        <dbReference type="ARBA" id="ARBA00022559"/>
    </source>
</evidence>
<dbReference type="InterPro" id="IPR013740">
    <property type="entry name" value="Redoxin"/>
</dbReference>
<evidence type="ECO:0000313" key="12">
    <source>
        <dbReference type="EMBL" id="KXJ87412.1"/>
    </source>
</evidence>
<dbReference type="AlphaFoldDB" id="A0A136IR52"/>
<dbReference type="GO" id="GO:0045454">
    <property type="term" value="P:cell redox homeostasis"/>
    <property type="evidence" value="ECO:0007669"/>
    <property type="project" value="TreeGrafter"/>
</dbReference>
<comment type="similarity">
    <text evidence="1 9">Belongs to the peroxiredoxin family. Prx5 subfamily.</text>
</comment>
<evidence type="ECO:0000256" key="9">
    <source>
        <dbReference type="RuleBase" id="RU366011"/>
    </source>
</evidence>
<dbReference type="Gene3D" id="3.40.30.10">
    <property type="entry name" value="Glutaredoxin"/>
    <property type="match status" value="1"/>
</dbReference>
<evidence type="ECO:0000256" key="7">
    <source>
        <dbReference type="ARBA" id="ARBA00079296"/>
    </source>
</evidence>
<organism evidence="12 13">
    <name type="scientific">Microdochium bolleyi</name>
    <dbReference type="NCBI Taxonomy" id="196109"/>
    <lineage>
        <taxon>Eukaryota</taxon>
        <taxon>Fungi</taxon>
        <taxon>Dikarya</taxon>
        <taxon>Ascomycota</taxon>
        <taxon>Pezizomycotina</taxon>
        <taxon>Sordariomycetes</taxon>
        <taxon>Xylariomycetidae</taxon>
        <taxon>Xylariales</taxon>
        <taxon>Microdochiaceae</taxon>
        <taxon>Microdochium</taxon>
    </lineage>
</organism>
<evidence type="ECO:0000256" key="8">
    <source>
        <dbReference type="PIRSR" id="PIRSR637944-1"/>
    </source>
</evidence>
<feature type="signal peptide" evidence="10">
    <location>
        <begin position="1"/>
        <end position="15"/>
    </location>
</feature>
<evidence type="ECO:0000256" key="6">
    <source>
        <dbReference type="ARBA" id="ARBA00032824"/>
    </source>
</evidence>
<dbReference type="FunFam" id="3.40.30.10:FF:000020">
    <property type="entry name" value="Peroxiredoxin"/>
    <property type="match status" value="1"/>
</dbReference>
<keyword evidence="5 9" id="KW-0676">Redox-active center</keyword>
<accession>A0A136IR52</accession>
<keyword evidence="13" id="KW-1185">Reference proteome</keyword>
<dbReference type="Proteomes" id="UP000070501">
    <property type="component" value="Unassembled WGS sequence"/>
</dbReference>
<feature type="active site" description="Cysteine sulfenic acid (-SOH) intermediate" evidence="8">
    <location>
        <position position="97"/>
    </location>
</feature>
<dbReference type="Pfam" id="PF08534">
    <property type="entry name" value="Redoxin"/>
    <property type="match status" value="1"/>
</dbReference>
<dbReference type="CDD" id="cd03013">
    <property type="entry name" value="PRX5_like"/>
    <property type="match status" value="1"/>
</dbReference>
<dbReference type="PANTHER" id="PTHR10430:SF16">
    <property type="entry name" value="PEROXIREDOXIN-5, MITOCHONDRIAL"/>
    <property type="match status" value="1"/>
</dbReference>
<keyword evidence="3 9" id="KW-0049">Antioxidant</keyword>
<name>A0A136IR52_9PEZI</name>
<dbReference type="GO" id="GO:0008379">
    <property type="term" value="F:thioredoxin peroxidase activity"/>
    <property type="evidence" value="ECO:0007669"/>
    <property type="project" value="InterPro"/>
</dbReference>
<evidence type="ECO:0000259" key="11">
    <source>
        <dbReference type="PROSITE" id="PS51352"/>
    </source>
</evidence>
<evidence type="ECO:0000256" key="3">
    <source>
        <dbReference type="ARBA" id="ARBA00022862"/>
    </source>
</evidence>
<dbReference type="EMBL" id="KQ964262">
    <property type="protein sequence ID" value="KXJ87412.1"/>
    <property type="molecule type" value="Genomic_DNA"/>
</dbReference>
<dbReference type="InterPro" id="IPR036249">
    <property type="entry name" value="Thioredoxin-like_sf"/>
</dbReference>
<feature type="domain" description="Thioredoxin" evidence="11">
    <location>
        <begin position="40"/>
        <end position="195"/>
    </location>
</feature>
<reference evidence="13" key="1">
    <citation type="submission" date="2016-02" db="EMBL/GenBank/DDBJ databases">
        <title>Draft genome sequence of Microdochium bolleyi, a fungal endophyte of beachgrass.</title>
        <authorList>
            <consortium name="DOE Joint Genome Institute"/>
            <person name="David A.S."/>
            <person name="May G."/>
            <person name="Haridas S."/>
            <person name="Lim J."/>
            <person name="Wang M."/>
            <person name="Labutti K."/>
            <person name="Lipzen A."/>
            <person name="Barry K."/>
            <person name="Grigoriev I.V."/>
        </authorList>
    </citation>
    <scope>NUCLEOTIDE SEQUENCE [LARGE SCALE GENOMIC DNA]</scope>
    <source>
        <strain evidence="13">J235TASD1</strain>
    </source>
</reference>
<dbReference type="FunCoup" id="A0A136IR52">
    <property type="interactions" value="576"/>
</dbReference>
<dbReference type="GO" id="GO:0005739">
    <property type="term" value="C:mitochondrion"/>
    <property type="evidence" value="ECO:0007669"/>
    <property type="project" value="TreeGrafter"/>
</dbReference>
<sequence>MLLVWLLTLPCSTLDRNIQSYPNILRKTLPLSPQPDIMVLKAGDEFPEGVSFTWIPPAPETSEFSACGMPIKYNASKEFKDKKVIIFALPGAFTPTCSAAHVPGYIAKKDELKAKGVDQVICLAYNDAFVMSGWGKANGVTDEFLIFASDDHAKFSKEFGWMAEDGERTNRYGMIVDHGKVTYAELEPHLQALEVSSADAMLKAL</sequence>
<keyword evidence="10" id="KW-0732">Signal</keyword>
<dbReference type="SUPFAM" id="SSF52833">
    <property type="entry name" value="Thioredoxin-like"/>
    <property type="match status" value="1"/>
</dbReference>
<keyword evidence="2 9" id="KW-0575">Peroxidase</keyword>
<evidence type="ECO:0000256" key="1">
    <source>
        <dbReference type="ARBA" id="ARBA00010505"/>
    </source>
</evidence>
<dbReference type="PANTHER" id="PTHR10430">
    <property type="entry name" value="PEROXIREDOXIN"/>
    <property type="match status" value="1"/>
</dbReference>
<keyword evidence="4 9" id="KW-0560">Oxidoreductase</keyword>
<gene>
    <name evidence="12" type="ORF">Micbo1qcDRAFT_167430</name>
</gene>
<dbReference type="GO" id="GO:0005777">
    <property type="term" value="C:peroxisome"/>
    <property type="evidence" value="ECO:0007669"/>
    <property type="project" value="TreeGrafter"/>
</dbReference>
<dbReference type="GO" id="GO:0042744">
    <property type="term" value="P:hydrogen peroxide catabolic process"/>
    <property type="evidence" value="ECO:0007669"/>
    <property type="project" value="TreeGrafter"/>
</dbReference>
<proteinExistence type="inferred from homology"/>
<dbReference type="OrthoDB" id="195498at2759"/>
<dbReference type="InterPro" id="IPR013766">
    <property type="entry name" value="Thioredoxin_domain"/>
</dbReference>
<dbReference type="PROSITE" id="PS51352">
    <property type="entry name" value="THIOREDOXIN_2"/>
    <property type="match status" value="1"/>
</dbReference>
<comment type="function">
    <text evidence="9">Thiol-specific peroxidase that catalyzes the reduction of hydrogen peroxide and organic hydroperoxides to water and alcohols, respectively. Plays a role in cell protection against oxidative stress by detoxifying peroxides.</text>
</comment>
<dbReference type="InParanoid" id="A0A136IR52"/>
<evidence type="ECO:0000313" key="13">
    <source>
        <dbReference type="Proteomes" id="UP000070501"/>
    </source>
</evidence>
<evidence type="ECO:0000256" key="5">
    <source>
        <dbReference type="ARBA" id="ARBA00023284"/>
    </source>
</evidence>
<protein>
    <recommendedName>
        <fullName evidence="6">Thioredoxin peroxidase</fullName>
    </recommendedName>
    <alternativeName>
        <fullName evidence="7">Thioredoxin-dependent peroxiredoxin</fullName>
    </alternativeName>
</protein>
<dbReference type="InterPro" id="IPR037944">
    <property type="entry name" value="PRX5-like"/>
</dbReference>
<dbReference type="STRING" id="196109.A0A136IR52"/>
<dbReference type="GO" id="GO:0034599">
    <property type="term" value="P:cellular response to oxidative stress"/>
    <property type="evidence" value="ECO:0007669"/>
    <property type="project" value="InterPro"/>
</dbReference>
<feature type="chain" id="PRO_5012972327" description="Thioredoxin peroxidase" evidence="10">
    <location>
        <begin position="16"/>
        <end position="205"/>
    </location>
</feature>
<evidence type="ECO:0000256" key="4">
    <source>
        <dbReference type="ARBA" id="ARBA00023002"/>
    </source>
</evidence>